<dbReference type="Proteomes" id="UP000499080">
    <property type="component" value="Unassembled WGS sequence"/>
</dbReference>
<accession>A0A4Y2T6D5</accession>
<reference evidence="2 3" key="1">
    <citation type="journal article" date="2019" name="Sci. Rep.">
        <title>Orb-weaving spider Araneus ventricosus genome elucidates the spidroin gene catalogue.</title>
        <authorList>
            <person name="Kono N."/>
            <person name="Nakamura H."/>
            <person name="Ohtoshi R."/>
            <person name="Moran D.A.P."/>
            <person name="Shinohara A."/>
            <person name="Yoshida Y."/>
            <person name="Fujiwara M."/>
            <person name="Mori M."/>
            <person name="Tomita M."/>
            <person name="Arakawa K."/>
        </authorList>
    </citation>
    <scope>NUCLEOTIDE SEQUENCE [LARGE SCALE GENOMIC DNA]</scope>
</reference>
<evidence type="ECO:0000313" key="3">
    <source>
        <dbReference type="Proteomes" id="UP000499080"/>
    </source>
</evidence>
<gene>
    <name evidence="2" type="ORF">AVEN_114733_1</name>
</gene>
<organism evidence="2 3">
    <name type="scientific">Araneus ventricosus</name>
    <name type="common">Orbweaver spider</name>
    <name type="synonym">Epeira ventricosa</name>
    <dbReference type="NCBI Taxonomy" id="182803"/>
    <lineage>
        <taxon>Eukaryota</taxon>
        <taxon>Metazoa</taxon>
        <taxon>Ecdysozoa</taxon>
        <taxon>Arthropoda</taxon>
        <taxon>Chelicerata</taxon>
        <taxon>Arachnida</taxon>
        <taxon>Araneae</taxon>
        <taxon>Araneomorphae</taxon>
        <taxon>Entelegynae</taxon>
        <taxon>Araneoidea</taxon>
        <taxon>Araneidae</taxon>
        <taxon>Araneus</taxon>
    </lineage>
</organism>
<proteinExistence type="predicted"/>
<protein>
    <submittedName>
        <fullName evidence="2">Uncharacterized protein</fullName>
    </submittedName>
</protein>
<sequence length="175" mass="19257">PIFRSTLSISLSAVATARTFCHWWRHRPQPQDGALRLGLLGEGPPEQAHPALECGEGARPRAPLFQARRAPQGDGEGEPPPRHPGTRQGRRLTAGYQGEDGDRILRERALLGHGVRQGEEGPREHEGREGAREPQRPRLARGQEGARQGRQPQPQDGHGRISRKSSGGRRSGCHR</sequence>
<name>A0A4Y2T6D5_ARAVE</name>
<keyword evidence="3" id="KW-1185">Reference proteome</keyword>
<comment type="caution">
    <text evidence="2">The sequence shown here is derived from an EMBL/GenBank/DDBJ whole genome shotgun (WGS) entry which is preliminary data.</text>
</comment>
<feature type="compositionally biased region" description="Low complexity" evidence="1">
    <location>
        <begin position="34"/>
        <end position="43"/>
    </location>
</feature>
<evidence type="ECO:0000313" key="2">
    <source>
        <dbReference type="EMBL" id="GBN96188.1"/>
    </source>
</evidence>
<dbReference type="EMBL" id="BGPR01026451">
    <property type="protein sequence ID" value="GBN96188.1"/>
    <property type="molecule type" value="Genomic_DNA"/>
</dbReference>
<feature type="compositionally biased region" description="Basic and acidic residues" evidence="1">
    <location>
        <begin position="100"/>
        <end position="136"/>
    </location>
</feature>
<dbReference type="AlphaFoldDB" id="A0A4Y2T6D5"/>
<feature type="non-terminal residue" evidence="2">
    <location>
        <position position="1"/>
    </location>
</feature>
<feature type="region of interest" description="Disordered" evidence="1">
    <location>
        <begin position="34"/>
        <end position="175"/>
    </location>
</feature>
<evidence type="ECO:0000256" key="1">
    <source>
        <dbReference type="SAM" id="MobiDB-lite"/>
    </source>
</evidence>
<feature type="compositionally biased region" description="Basic residues" evidence="1">
    <location>
        <begin position="160"/>
        <end position="175"/>
    </location>
</feature>